<reference evidence="2" key="1">
    <citation type="journal article" date="2019" name="Int. J. Syst. Evol. Microbiol.">
        <title>The Global Catalogue of Microorganisms (GCM) 10K type strain sequencing project: providing services to taxonomists for standard genome sequencing and annotation.</title>
        <authorList>
            <consortium name="The Broad Institute Genomics Platform"/>
            <consortium name="The Broad Institute Genome Sequencing Center for Infectious Disease"/>
            <person name="Wu L."/>
            <person name="Ma J."/>
        </authorList>
    </citation>
    <scope>NUCLEOTIDE SEQUENCE [LARGE SCALE GENOMIC DNA]</scope>
    <source>
        <strain evidence="2">CECT 8979</strain>
    </source>
</reference>
<dbReference type="Gene3D" id="3.30.70.930">
    <property type="match status" value="1"/>
</dbReference>
<dbReference type="Proteomes" id="UP001595812">
    <property type="component" value="Unassembled WGS sequence"/>
</dbReference>
<evidence type="ECO:0000313" key="2">
    <source>
        <dbReference type="Proteomes" id="UP001595812"/>
    </source>
</evidence>
<dbReference type="EMBL" id="JBHSAT010000004">
    <property type="protein sequence ID" value="MFC3876545.1"/>
    <property type="molecule type" value="Genomic_DNA"/>
</dbReference>
<gene>
    <name evidence="1" type="ORF">ACFOSX_04805</name>
</gene>
<proteinExistence type="predicted"/>
<keyword evidence="2" id="KW-1185">Reference proteome</keyword>
<evidence type="ECO:0008006" key="3">
    <source>
        <dbReference type="Google" id="ProtNLM"/>
    </source>
</evidence>
<comment type="caution">
    <text evidence="1">The sequence shown here is derived from an EMBL/GenBank/DDBJ whole genome shotgun (WGS) entry which is preliminary data.</text>
</comment>
<sequence>MQISVELTYSPLQADYEAEIIDFIKRLRTSKFKILENPLSTQVYGDYDEVMAFLTKEIKVAFGAIDIGLMHLKIVKTDRNDYERNY</sequence>
<name>A0ABV8AFW5_9FLAO</name>
<dbReference type="RefSeq" id="WP_386097555.1">
    <property type="nucleotide sequence ID" value="NZ_JBHSAT010000004.1"/>
</dbReference>
<protein>
    <recommendedName>
        <fullName evidence="3">Thiamine-binding protein</fullName>
    </recommendedName>
</protein>
<evidence type="ECO:0000313" key="1">
    <source>
        <dbReference type="EMBL" id="MFC3876545.1"/>
    </source>
</evidence>
<dbReference type="InterPro" id="IPR029756">
    <property type="entry name" value="MTH1187/YkoF-like"/>
</dbReference>
<organism evidence="1 2">
    <name type="scientific">Winogradskyella maritima</name>
    <dbReference type="NCBI Taxonomy" id="1517766"/>
    <lineage>
        <taxon>Bacteria</taxon>
        <taxon>Pseudomonadati</taxon>
        <taxon>Bacteroidota</taxon>
        <taxon>Flavobacteriia</taxon>
        <taxon>Flavobacteriales</taxon>
        <taxon>Flavobacteriaceae</taxon>
        <taxon>Winogradskyella</taxon>
    </lineage>
</organism>
<dbReference type="SUPFAM" id="SSF89957">
    <property type="entry name" value="MTH1187/YkoF-like"/>
    <property type="match status" value="1"/>
</dbReference>
<accession>A0ABV8AFW5</accession>